<evidence type="ECO:0000256" key="1">
    <source>
        <dbReference type="ARBA" id="ARBA00022741"/>
    </source>
</evidence>
<reference evidence="5 6" key="1">
    <citation type="submission" date="2016-02" db="EMBL/GenBank/DDBJ databases">
        <title>Complete genome of Sinomonas atrocyanea KCTC 3377.</title>
        <authorList>
            <person name="Kim K.M."/>
        </authorList>
    </citation>
    <scope>NUCLEOTIDE SEQUENCE [LARGE SCALE GENOMIC DNA]</scope>
    <source>
        <strain evidence="5 6">KCTC 3377</strain>
    </source>
</reference>
<keyword evidence="4" id="KW-0812">Transmembrane</keyword>
<dbReference type="GO" id="GO:0005886">
    <property type="term" value="C:plasma membrane"/>
    <property type="evidence" value="ECO:0007669"/>
    <property type="project" value="TreeGrafter"/>
</dbReference>
<feature type="compositionally biased region" description="Basic and acidic residues" evidence="3">
    <location>
        <begin position="542"/>
        <end position="551"/>
    </location>
</feature>
<name>A0A127A501_9MICC</name>
<feature type="region of interest" description="Disordered" evidence="3">
    <location>
        <begin position="467"/>
        <end position="598"/>
    </location>
</feature>
<evidence type="ECO:0000256" key="3">
    <source>
        <dbReference type="SAM" id="MobiDB-lite"/>
    </source>
</evidence>
<dbReference type="AlphaFoldDB" id="A0A127A501"/>
<organism evidence="5 6">
    <name type="scientific">Sinomonas atrocyanea</name>
    <dbReference type="NCBI Taxonomy" id="37927"/>
    <lineage>
        <taxon>Bacteria</taxon>
        <taxon>Bacillati</taxon>
        <taxon>Actinomycetota</taxon>
        <taxon>Actinomycetes</taxon>
        <taxon>Micrococcales</taxon>
        <taxon>Micrococcaceae</taxon>
        <taxon>Sinomonas</taxon>
    </lineage>
</organism>
<keyword evidence="2" id="KW-0067">ATP-binding</keyword>
<evidence type="ECO:0000256" key="2">
    <source>
        <dbReference type="ARBA" id="ARBA00022840"/>
    </source>
</evidence>
<evidence type="ECO:0000313" key="5">
    <source>
        <dbReference type="EMBL" id="AMM33854.1"/>
    </source>
</evidence>
<dbReference type="SUPFAM" id="SSF52540">
    <property type="entry name" value="P-loop containing nucleoside triphosphate hydrolases"/>
    <property type="match status" value="1"/>
</dbReference>
<keyword evidence="4" id="KW-0472">Membrane</keyword>
<dbReference type="GO" id="GO:0004713">
    <property type="term" value="F:protein tyrosine kinase activity"/>
    <property type="evidence" value="ECO:0007669"/>
    <property type="project" value="TreeGrafter"/>
</dbReference>
<dbReference type="PATRIC" id="fig|37927.3.peg.3275"/>
<dbReference type="GO" id="GO:0005524">
    <property type="term" value="F:ATP binding"/>
    <property type="evidence" value="ECO:0007669"/>
    <property type="project" value="UniProtKB-KW"/>
</dbReference>
<feature type="transmembrane region" description="Helical" evidence="4">
    <location>
        <begin position="188"/>
        <end position="209"/>
    </location>
</feature>
<dbReference type="EMBL" id="CP014518">
    <property type="protein sequence ID" value="AMM33854.1"/>
    <property type="molecule type" value="Genomic_DNA"/>
</dbReference>
<evidence type="ECO:0000313" key="6">
    <source>
        <dbReference type="Proteomes" id="UP000070134"/>
    </source>
</evidence>
<protein>
    <submittedName>
        <fullName evidence="5">Lipopolysaccharide biosynthesis protein</fullName>
    </submittedName>
</protein>
<accession>A0A127A501</accession>
<dbReference type="NCBIfam" id="TIGR01007">
    <property type="entry name" value="eps_fam"/>
    <property type="match status" value="1"/>
</dbReference>
<keyword evidence="4" id="KW-1133">Transmembrane helix</keyword>
<sequence length="598" mass="63610">MEQGTGLSAEQGMSLTDYLRIARRFWKGIVALVLVSTVAAFGWYLIQPRIYSAEASGMVISSGADNLSWSLAGDSLAKSKAKSYKAVAESASVADRVISDLSLPTTAQDLLGNVAVTVPTDGTEIRIDARDKDPVQSQKVANDWVKALASQVSDLEKDANSNAKGNPAVKVVPLVTAMVPTEPVSPKLTLALGVGVVGGLLLGLAYAFIRDRVDRRIRTSEEAERFGYPVIGTLPLDDVLVKGSSVLEGTGGHQFMSEALRELRTNLRFIDVDHQPRIVLVTSSLPSEGKSTVIANLASTLAADAEPVIVVDADLRRPNVHNVFDIVGDVGVTDILSGRARIDDVMQTWHRNDLVRVLAAGHIPPNPSELLGSQAMRNLLATLSQDALVLVDAPPLLPFTDAAVLSRAADGTLVLVRANRTKVDELSHALGNLQRVKGRVLGLILNGIPAKGADARARGYYGRYGYGEPPAEDRTLEPAAQPREARSRRGSAGSAEDWSGSGQSMTDDAAGSRWDRPFDEDSQGAHGFGAPSPGQDRLGLAAEHDQPDGPRGHSGWAQPGYGEDPGAHSTDADESAADDGVWLPARVRESYGSRRRGL</sequence>
<keyword evidence="6" id="KW-1185">Reference proteome</keyword>
<gene>
    <name evidence="5" type="ORF">SA2016_3190</name>
</gene>
<dbReference type="Proteomes" id="UP000070134">
    <property type="component" value="Chromosome"/>
</dbReference>
<dbReference type="PANTHER" id="PTHR32309:SF13">
    <property type="entry name" value="FERRIC ENTEROBACTIN TRANSPORT PROTEIN FEPE"/>
    <property type="match status" value="1"/>
</dbReference>
<dbReference type="PANTHER" id="PTHR32309">
    <property type="entry name" value="TYROSINE-PROTEIN KINASE"/>
    <property type="match status" value="1"/>
</dbReference>
<dbReference type="STRING" id="37927.SA2016_3190"/>
<keyword evidence="1" id="KW-0547">Nucleotide-binding</keyword>
<dbReference type="KEGG" id="satk:SA2016_3190"/>
<dbReference type="CDD" id="cd05387">
    <property type="entry name" value="BY-kinase"/>
    <property type="match status" value="1"/>
</dbReference>
<dbReference type="InterPro" id="IPR005702">
    <property type="entry name" value="Wzc-like_C"/>
</dbReference>
<dbReference type="Gene3D" id="3.40.50.300">
    <property type="entry name" value="P-loop containing nucleotide triphosphate hydrolases"/>
    <property type="match status" value="1"/>
</dbReference>
<proteinExistence type="predicted"/>
<dbReference type="InterPro" id="IPR050445">
    <property type="entry name" value="Bact_polysacc_biosynth/exp"/>
</dbReference>
<dbReference type="InterPro" id="IPR027417">
    <property type="entry name" value="P-loop_NTPase"/>
</dbReference>
<evidence type="ECO:0000256" key="4">
    <source>
        <dbReference type="SAM" id="Phobius"/>
    </source>
</evidence>
<feature type="transmembrane region" description="Helical" evidence="4">
    <location>
        <begin position="25"/>
        <end position="46"/>
    </location>
</feature>